<keyword evidence="3" id="KW-1185">Reference proteome</keyword>
<feature type="region of interest" description="Disordered" evidence="1">
    <location>
        <begin position="131"/>
        <end position="153"/>
    </location>
</feature>
<feature type="region of interest" description="Disordered" evidence="1">
    <location>
        <begin position="215"/>
        <end position="234"/>
    </location>
</feature>
<dbReference type="AlphaFoldDB" id="A0A3N4Z484"/>
<dbReference type="InterPro" id="IPR020835">
    <property type="entry name" value="Catalase_sf"/>
</dbReference>
<sequence length="234" mass="24077">MTGTALGAALAGVAALRGGRPLHPRGVVVPARLRLDGAGPALGGLGRAGTLDAVVRLSRAGGVPAPLPDIHGLAVRWSGTAGPNDLLLASTGTGPASRFLLVPRRSASGGALSSIMPFAGPAGPVLVAALPRDPRRGPQTGDTAAPTPPSWRLVWAPPRGAWRTFGTLDLAASPNGGGDDDELRFDPVEHCPDGLATYGWAAQLRIRPYQWSRRLGRRRGRSGQAAPTEALSDR</sequence>
<dbReference type="GO" id="GO:0020037">
    <property type="term" value="F:heme binding"/>
    <property type="evidence" value="ECO:0007669"/>
    <property type="project" value="InterPro"/>
</dbReference>
<evidence type="ECO:0000256" key="1">
    <source>
        <dbReference type="SAM" id="MobiDB-lite"/>
    </source>
</evidence>
<organism evidence="2 3">
    <name type="scientific">Georgenia muralis</name>
    <dbReference type="NCBI Taxonomy" id="154117"/>
    <lineage>
        <taxon>Bacteria</taxon>
        <taxon>Bacillati</taxon>
        <taxon>Actinomycetota</taxon>
        <taxon>Actinomycetes</taxon>
        <taxon>Micrococcales</taxon>
        <taxon>Bogoriellaceae</taxon>
        <taxon>Georgenia</taxon>
    </lineage>
</organism>
<name>A0A3N4Z484_9MICO</name>
<proteinExistence type="predicted"/>
<protein>
    <recommendedName>
        <fullName evidence="4">Phosphodiesterase</fullName>
    </recommendedName>
</protein>
<dbReference type="Proteomes" id="UP000280726">
    <property type="component" value="Unassembled WGS sequence"/>
</dbReference>
<evidence type="ECO:0000313" key="2">
    <source>
        <dbReference type="EMBL" id="RPF26674.1"/>
    </source>
</evidence>
<evidence type="ECO:0000313" key="3">
    <source>
        <dbReference type="Proteomes" id="UP000280726"/>
    </source>
</evidence>
<accession>A0A3N4Z484</accession>
<dbReference type="RefSeq" id="WP_211338739.1">
    <property type="nucleotide sequence ID" value="NZ_RKRA01000001.1"/>
</dbReference>
<dbReference type="EMBL" id="RKRA01000001">
    <property type="protein sequence ID" value="RPF26674.1"/>
    <property type="molecule type" value="Genomic_DNA"/>
</dbReference>
<reference evidence="2 3" key="1">
    <citation type="submission" date="2018-11" db="EMBL/GenBank/DDBJ databases">
        <title>Sequencing the genomes of 1000 actinobacteria strains.</title>
        <authorList>
            <person name="Klenk H.-P."/>
        </authorList>
    </citation>
    <scope>NUCLEOTIDE SEQUENCE [LARGE SCALE GENOMIC DNA]</scope>
    <source>
        <strain evidence="2 3">DSM 14418</strain>
    </source>
</reference>
<dbReference type="SUPFAM" id="SSF56634">
    <property type="entry name" value="Heme-dependent catalase-like"/>
    <property type="match status" value="1"/>
</dbReference>
<comment type="caution">
    <text evidence="2">The sequence shown here is derived from an EMBL/GenBank/DDBJ whole genome shotgun (WGS) entry which is preliminary data.</text>
</comment>
<evidence type="ECO:0008006" key="4">
    <source>
        <dbReference type="Google" id="ProtNLM"/>
    </source>
</evidence>
<gene>
    <name evidence="2" type="ORF">EDD32_1122</name>
</gene>